<name>A0A843UBE1_COLES</name>
<feature type="region of interest" description="Disordered" evidence="1">
    <location>
        <begin position="1"/>
        <end position="26"/>
    </location>
</feature>
<dbReference type="AlphaFoldDB" id="A0A843UBE1"/>
<feature type="region of interest" description="Disordered" evidence="1">
    <location>
        <begin position="80"/>
        <end position="170"/>
    </location>
</feature>
<gene>
    <name evidence="2" type="ORF">Taro_009911</name>
</gene>
<protein>
    <submittedName>
        <fullName evidence="2">Uncharacterized protein</fullName>
    </submittedName>
</protein>
<keyword evidence="3" id="KW-1185">Reference proteome</keyword>
<evidence type="ECO:0000256" key="1">
    <source>
        <dbReference type="SAM" id="MobiDB-lite"/>
    </source>
</evidence>
<reference evidence="2" key="1">
    <citation type="submission" date="2017-07" db="EMBL/GenBank/DDBJ databases">
        <title>Taro Niue Genome Assembly and Annotation.</title>
        <authorList>
            <person name="Atibalentja N."/>
            <person name="Keating K."/>
            <person name="Fields C.J."/>
        </authorList>
    </citation>
    <scope>NUCLEOTIDE SEQUENCE</scope>
    <source>
        <strain evidence="2">Niue_2</strain>
        <tissue evidence="2">Leaf</tissue>
    </source>
</reference>
<dbReference type="EMBL" id="NMUH01000352">
    <property type="protein sequence ID" value="MQL77499.1"/>
    <property type="molecule type" value="Genomic_DNA"/>
</dbReference>
<organism evidence="2 3">
    <name type="scientific">Colocasia esculenta</name>
    <name type="common">Wild taro</name>
    <name type="synonym">Arum esculentum</name>
    <dbReference type="NCBI Taxonomy" id="4460"/>
    <lineage>
        <taxon>Eukaryota</taxon>
        <taxon>Viridiplantae</taxon>
        <taxon>Streptophyta</taxon>
        <taxon>Embryophyta</taxon>
        <taxon>Tracheophyta</taxon>
        <taxon>Spermatophyta</taxon>
        <taxon>Magnoliopsida</taxon>
        <taxon>Liliopsida</taxon>
        <taxon>Araceae</taxon>
        <taxon>Aroideae</taxon>
        <taxon>Colocasieae</taxon>
        <taxon>Colocasia</taxon>
    </lineage>
</organism>
<evidence type="ECO:0000313" key="2">
    <source>
        <dbReference type="EMBL" id="MQL77499.1"/>
    </source>
</evidence>
<dbReference type="Proteomes" id="UP000652761">
    <property type="component" value="Unassembled WGS sequence"/>
</dbReference>
<accession>A0A843UBE1</accession>
<sequence length="200" mass="22548">MAQLRCASGRRWRQEATCKGGSPRGYGALTSSPRLTSQHLHILPLIDQDVTESKHILPKHPEKKPISKFFPKKIVDEKQPKFDVQKRHFPESAKEEADVEAVKGHDTETASVKKELDETKDRGFPTASEDGEKDDKPSVPHGTKGTDISGAKREYEQVNSASATDSEERKLYVAKSRAYSKSLLTWVYQTEDTYSWRSTT</sequence>
<comment type="caution">
    <text evidence="2">The sequence shown here is derived from an EMBL/GenBank/DDBJ whole genome shotgun (WGS) entry which is preliminary data.</text>
</comment>
<feature type="compositionally biased region" description="Basic and acidic residues" evidence="1">
    <location>
        <begin position="80"/>
        <end position="123"/>
    </location>
</feature>
<evidence type="ECO:0000313" key="3">
    <source>
        <dbReference type="Proteomes" id="UP000652761"/>
    </source>
</evidence>
<proteinExistence type="predicted"/>